<proteinExistence type="predicted"/>
<dbReference type="AlphaFoldDB" id="A0A3N2QRE4"/>
<keyword evidence="2" id="KW-1185">Reference proteome</keyword>
<reference evidence="1 2" key="1">
    <citation type="submission" date="2018-10" db="EMBL/GenBank/DDBJ databases">
        <title>Histidinibacterium lentulum gen. nov., sp. nov., a marine bacterium from the culture broth of Picochlorum sp. 122.</title>
        <authorList>
            <person name="Wang G."/>
        </authorList>
    </citation>
    <scope>NUCLEOTIDE SEQUENCE [LARGE SCALE GENOMIC DNA]</scope>
    <source>
        <strain evidence="1 2">B17</strain>
    </source>
</reference>
<sequence length="78" mass="8720">MPSTDAFEGRLLAQRKILARLLTHLGDAELRAFLEERSQLSAHEEDPGSDPDPAYALESALAEEMQAILAEWDRLRDA</sequence>
<name>A0A3N2QRE4_9RHOB</name>
<dbReference type="EMBL" id="RDRB01000011">
    <property type="protein sequence ID" value="ROT97751.1"/>
    <property type="molecule type" value="Genomic_DNA"/>
</dbReference>
<dbReference type="Proteomes" id="UP000268016">
    <property type="component" value="Unassembled WGS sequence"/>
</dbReference>
<evidence type="ECO:0000313" key="1">
    <source>
        <dbReference type="EMBL" id="ROT97751.1"/>
    </source>
</evidence>
<evidence type="ECO:0000313" key="2">
    <source>
        <dbReference type="Proteomes" id="UP000268016"/>
    </source>
</evidence>
<comment type="caution">
    <text evidence="1">The sequence shown here is derived from an EMBL/GenBank/DDBJ whole genome shotgun (WGS) entry which is preliminary data.</text>
</comment>
<protein>
    <submittedName>
        <fullName evidence="1">Uncharacterized protein</fullName>
    </submittedName>
</protein>
<gene>
    <name evidence="1" type="ORF">EAT49_18270</name>
</gene>
<organism evidence="1 2">
    <name type="scientific">Histidinibacterium lentulum</name>
    <dbReference type="NCBI Taxonomy" id="2480588"/>
    <lineage>
        <taxon>Bacteria</taxon>
        <taxon>Pseudomonadati</taxon>
        <taxon>Pseudomonadota</taxon>
        <taxon>Alphaproteobacteria</taxon>
        <taxon>Rhodobacterales</taxon>
        <taxon>Paracoccaceae</taxon>
        <taxon>Histidinibacterium</taxon>
    </lineage>
</organism>
<accession>A0A3N2QRE4</accession>
<dbReference type="RefSeq" id="WP_123643757.1">
    <property type="nucleotide sequence ID" value="NZ_ML119091.1"/>
</dbReference>
<dbReference type="OrthoDB" id="7619942at2"/>